<dbReference type="PANTHER" id="PTHR10291:SF0">
    <property type="entry name" value="DEHYDRODOLICHYL DIPHOSPHATE SYNTHASE 2"/>
    <property type="match status" value="1"/>
</dbReference>
<dbReference type="AlphaFoldDB" id="X1TTK2"/>
<dbReference type="GO" id="GO:0030145">
    <property type="term" value="F:manganese ion binding"/>
    <property type="evidence" value="ECO:0007669"/>
    <property type="project" value="TreeGrafter"/>
</dbReference>
<dbReference type="Gene3D" id="3.40.1180.10">
    <property type="entry name" value="Decaprenyl diphosphate synthase-like"/>
    <property type="match status" value="1"/>
</dbReference>
<dbReference type="EMBL" id="BARW01015432">
    <property type="protein sequence ID" value="GAI94711.1"/>
    <property type="molecule type" value="Genomic_DNA"/>
</dbReference>
<dbReference type="GO" id="GO:0008834">
    <property type="term" value="F:ditrans,polycis-undecaprenyl-diphosphate synthase [(2E,6E)-farnesyl-diphosphate specific] activity"/>
    <property type="evidence" value="ECO:0007669"/>
    <property type="project" value="TreeGrafter"/>
</dbReference>
<proteinExistence type="inferred from homology"/>
<dbReference type="SUPFAM" id="SSF64005">
    <property type="entry name" value="Undecaprenyl diphosphate synthase"/>
    <property type="match status" value="1"/>
</dbReference>
<dbReference type="CDD" id="cd00475">
    <property type="entry name" value="Cis_IPPS"/>
    <property type="match status" value="1"/>
</dbReference>
<dbReference type="PANTHER" id="PTHR10291">
    <property type="entry name" value="DEHYDRODOLICHYL DIPHOSPHATE SYNTHASE FAMILY MEMBER"/>
    <property type="match status" value="1"/>
</dbReference>
<dbReference type="GO" id="GO:0016094">
    <property type="term" value="P:polyprenol biosynthetic process"/>
    <property type="evidence" value="ECO:0007669"/>
    <property type="project" value="TreeGrafter"/>
</dbReference>
<evidence type="ECO:0000256" key="1">
    <source>
        <dbReference type="ARBA" id="ARBA00001946"/>
    </source>
</evidence>
<comment type="caution">
    <text evidence="3">The sequence shown here is derived from an EMBL/GenBank/DDBJ whole genome shotgun (WGS) entry which is preliminary data.</text>
</comment>
<evidence type="ECO:0008006" key="4">
    <source>
        <dbReference type="Google" id="ProtNLM"/>
    </source>
</evidence>
<comment type="cofactor">
    <cofactor evidence="1">
        <name>Mg(2+)</name>
        <dbReference type="ChEBI" id="CHEBI:18420"/>
    </cofactor>
</comment>
<name>X1TTK2_9ZZZZ</name>
<accession>X1TTK2</accession>
<dbReference type="PROSITE" id="PS01066">
    <property type="entry name" value="UPP_SYNTHASE"/>
    <property type="match status" value="1"/>
</dbReference>
<dbReference type="Pfam" id="PF01255">
    <property type="entry name" value="Prenyltransf"/>
    <property type="match status" value="1"/>
</dbReference>
<dbReference type="InterPro" id="IPR018520">
    <property type="entry name" value="UPP_synth-like_CS"/>
</dbReference>
<dbReference type="InterPro" id="IPR036424">
    <property type="entry name" value="UPP_synth-like_sf"/>
</dbReference>
<dbReference type="GO" id="GO:0000287">
    <property type="term" value="F:magnesium ion binding"/>
    <property type="evidence" value="ECO:0007669"/>
    <property type="project" value="TreeGrafter"/>
</dbReference>
<dbReference type="NCBIfam" id="TIGR00055">
    <property type="entry name" value="uppS"/>
    <property type="match status" value="1"/>
</dbReference>
<gene>
    <name evidence="3" type="ORF">S12H4_27089</name>
</gene>
<sequence>MPALEGHRRGADRMHQVVDELLRRSIKYLTLWGFSCDNWRRTSEEIESLFHLLALWVEKDTPWLNSRGVRLRHIGRLWELPDFLQLAINQAIEMTKNNAGMTLNLAFNYTGRAEIVDAVRRLIDSGRLFEPAMSRPQLDEELFSQYLYTNGMPDVDLVIRTAGEVRLSNFLLWQTAYSEFYFTKVLWPDFDIKELEKALNAYSERKRRFGGGLK</sequence>
<dbReference type="HAMAP" id="MF_01139">
    <property type="entry name" value="ISPT"/>
    <property type="match status" value="1"/>
</dbReference>
<evidence type="ECO:0000313" key="3">
    <source>
        <dbReference type="EMBL" id="GAI94711.1"/>
    </source>
</evidence>
<organism evidence="3">
    <name type="scientific">marine sediment metagenome</name>
    <dbReference type="NCBI Taxonomy" id="412755"/>
    <lineage>
        <taxon>unclassified sequences</taxon>
        <taxon>metagenomes</taxon>
        <taxon>ecological metagenomes</taxon>
    </lineage>
</organism>
<reference evidence="3" key="1">
    <citation type="journal article" date="2014" name="Front. Microbiol.">
        <title>High frequency of phylogenetically diverse reductive dehalogenase-homologous genes in deep subseafloor sedimentary metagenomes.</title>
        <authorList>
            <person name="Kawai M."/>
            <person name="Futagami T."/>
            <person name="Toyoda A."/>
            <person name="Takaki Y."/>
            <person name="Nishi S."/>
            <person name="Hori S."/>
            <person name="Arai W."/>
            <person name="Tsubouchi T."/>
            <person name="Morono Y."/>
            <person name="Uchiyama I."/>
            <person name="Ito T."/>
            <person name="Fujiyama A."/>
            <person name="Inagaki F."/>
            <person name="Takami H."/>
        </authorList>
    </citation>
    <scope>NUCLEOTIDE SEQUENCE</scope>
    <source>
        <strain evidence="3">Expedition CK06-06</strain>
    </source>
</reference>
<keyword evidence="2" id="KW-0808">Transferase</keyword>
<dbReference type="GO" id="GO:0005829">
    <property type="term" value="C:cytosol"/>
    <property type="evidence" value="ECO:0007669"/>
    <property type="project" value="TreeGrafter"/>
</dbReference>
<dbReference type="InterPro" id="IPR001441">
    <property type="entry name" value="UPP_synth-like"/>
</dbReference>
<evidence type="ECO:0000256" key="2">
    <source>
        <dbReference type="ARBA" id="ARBA00022679"/>
    </source>
</evidence>
<protein>
    <recommendedName>
        <fullName evidence="4">Isoprenyl transferase</fullName>
    </recommendedName>
</protein>